<reference evidence="1" key="1">
    <citation type="submission" date="2020-12" db="EMBL/GenBank/DDBJ databases">
        <title>Prauserella sp. ASG 168, a novel actinomycete isolated from cave rock.</title>
        <authorList>
            <person name="Suriyachadkun C."/>
        </authorList>
    </citation>
    <scope>NUCLEOTIDE SEQUENCE</scope>
    <source>
        <strain evidence="1">ASG 168</strain>
    </source>
</reference>
<proteinExistence type="predicted"/>
<name>A0A934QRR7_9PSEU</name>
<dbReference type="Proteomes" id="UP000635245">
    <property type="component" value="Unassembled WGS sequence"/>
</dbReference>
<organism evidence="1 2">
    <name type="scientific">Prauserella cavernicola</name>
    <dbReference type="NCBI Taxonomy" id="2800127"/>
    <lineage>
        <taxon>Bacteria</taxon>
        <taxon>Bacillati</taxon>
        <taxon>Actinomycetota</taxon>
        <taxon>Actinomycetes</taxon>
        <taxon>Pseudonocardiales</taxon>
        <taxon>Pseudonocardiaceae</taxon>
        <taxon>Prauserella</taxon>
    </lineage>
</organism>
<accession>A0A934QRR7</accession>
<gene>
    <name evidence="1" type="ORF">JHE00_11580</name>
</gene>
<dbReference type="InterPro" id="IPR021074">
    <property type="entry name" value="Formate_DH_dsu"/>
</dbReference>
<dbReference type="RefSeq" id="WP_200317748.1">
    <property type="nucleotide sequence ID" value="NZ_JAENJH010000002.1"/>
</dbReference>
<evidence type="ECO:0000313" key="2">
    <source>
        <dbReference type="Proteomes" id="UP000635245"/>
    </source>
</evidence>
<sequence length="69" mass="7714">MTSTISPQVRMANDIAVQFEHKDADEAAEEIAAHIRMFWDPRMKSELLRLAGSEPSSFEPTALAAARRL</sequence>
<dbReference type="AlphaFoldDB" id="A0A934QRR7"/>
<keyword evidence="2" id="KW-1185">Reference proteome</keyword>
<evidence type="ECO:0000313" key="1">
    <source>
        <dbReference type="EMBL" id="MBK1784968.1"/>
    </source>
</evidence>
<dbReference type="EMBL" id="JAENJH010000002">
    <property type="protein sequence ID" value="MBK1784968.1"/>
    <property type="molecule type" value="Genomic_DNA"/>
</dbReference>
<comment type="caution">
    <text evidence="1">The sequence shown here is derived from an EMBL/GenBank/DDBJ whole genome shotgun (WGS) entry which is preliminary data.</text>
</comment>
<dbReference type="Pfam" id="PF11390">
    <property type="entry name" value="FdsD"/>
    <property type="match status" value="1"/>
</dbReference>
<protein>
    <submittedName>
        <fullName evidence="1">Formate dehydrogenase subunit delta</fullName>
    </submittedName>
</protein>